<keyword evidence="3" id="KW-1185">Reference proteome</keyword>
<dbReference type="Proteomes" id="UP000010164">
    <property type="component" value="Unassembled WGS sequence"/>
</dbReference>
<comment type="similarity">
    <text evidence="1">Belongs to the UPF0161 family.</text>
</comment>
<dbReference type="PANTHER" id="PTHR33383:SF1">
    <property type="entry name" value="MEMBRANE PROTEIN INSERTION EFFICIENCY FACTOR-RELATED"/>
    <property type="match status" value="1"/>
</dbReference>
<dbReference type="eggNOG" id="COG0759">
    <property type="taxonomic scope" value="Bacteria"/>
</dbReference>
<dbReference type="SMART" id="SM01234">
    <property type="entry name" value="Haemolytic"/>
    <property type="match status" value="1"/>
</dbReference>
<protein>
    <recommendedName>
        <fullName evidence="1">Putative membrane protein insertion efficiency factor</fullName>
    </recommendedName>
</protein>
<evidence type="ECO:0000256" key="1">
    <source>
        <dbReference type="HAMAP-Rule" id="MF_00386"/>
    </source>
</evidence>
<name>L0WGM1_9GAMM</name>
<dbReference type="Pfam" id="PF01809">
    <property type="entry name" value="YidD"/>
    <property type="match status" value="1"/>
</dbReference>
<dbReference type="GO" id="GO:0005886">
    <property type="term" value="C:plasma membrane"/>
    <property type="evidence" value="ECO:0007669"/>
    <property type="project" value="UniProtKB-SubCell"/>
</dbReference>
<dbReference type="HAMAP" id="MF_00386">
    <property type="entry name" value="UPF0161_YidD"/>
    <property type="match status" value="1"/>
</dbReference>
<dbReference type="STRING" id="1177179.A11A3_00180"/>
<dbReference type="NCBIfam" id="TIGR00278">
    <property type="entry name" value="membrane protein insertion efficiency factor YidD"/>
    <property type="match status" value="1"/>
</dbReference>
<dbReference type="EMBL" id="AMRJ01000001">
    <property type="protein sequence ID" value="EKF75864.1"/>
    <property type="molecule type" value="Genomic_DNA"/>
</dbReference>
<evidence type="ECO:0000313" key="3">
    <source>
        <dbReference type="Proteomes" id="UP000010164"/>
    </source>
</evidence>
<comment type="subcellular location">
    <subcellularLocation>
        <location evidence="1">Cell membrane</location>
        <topology evidence="1">Peripheral membrane protein</topology>
        <orientation evidence="1">Cytoplasmic side</orientation>
    </subcellularLocation>
</comment>
<evidence type="ECO:0000313" key="2">
    <source>
        <dbReference type="EMBL" id="EKF75864.1"/>
    </source>
</evidence>
<comment type="function">
    <text evidence="1">Could be involved in insertion of integral membrane proteins into the membrane.</text>
</comment>
<sequence>MLLGALRLYQIVLSPWIGNQCRFYPTCSEYARQAVETHGSLRGSLLAARRLSKCHPWHPGGFDPVPGTRCEGCHDHD</sequence>
<organism evidence="2 3">
    <name type="scientific">Alcanivorax hongdengensis A-11-3</name>
    <dbReference type="NCBI Taxonomy" id="1177179"/>
    <lineage>
        <taxon>Bacteria</taxon>
        <taxon>Pseudomonadati</taxon>
        <taxon>Pseudomonadota</taxon>
        <taxon>Gammaproteobacteria</taxon>
        <taxon>Oceanospirillales</taxon>
        <taxon>Alcanivoracaceae</taxon>
        <taxon>Alcanivorax</taxon>
    </lineage>
</organism>
<dbReference type="PANTHER" id="PTHR33383">
    <property type="entry name" value="MEMBRANE PROTEIN INSERTION EFFICIENCY FACTOR-RELATED"/>
    <property type="match status" value="1"/>
</dbReference>
<keyword evidence="1" id="KW-1003">Cell membrane</keyword>
<dbReference type="PATRIC" id="fig|1177179.3.peg.36"/>
<dbReference type="InterPro" id="IPR002696">
    <property type="entry name" value="Membr_insert_effic_factor_YidD"/>
</dbReference>
<accession>L0WGM1</accession>
<comment type="caution">
    <text evidence="2">The sequence shown here is derived from an EMBL/GenBank/DDBJ whole genome shotgun (WGS) entry which is preliminary data.</text>
</comment>
<keyword evidence="1" id="KW-0472">Membrane</keyword>
<reference evidence="2 3" key="1">
    <citation type="journal article" date="2012" name="J. Bacteriol.">
        <title>Genome Sequence of the Alkane-Degrading Bacterium Alcanivorax hongdengensis Type Strain A-11-3.</title>
        <authorList>
            <person name="Lai Q."/>
            <person name="Shao Z."/>
        </authorList>
    </citation>
    <scope>NUCLEOTIDE SEQUENCE [LARGE SCALE GENOMIC DNA]</scope>
    <source>
        <strain evidence="2 3">A-11-3</strain>
    </source>
</reference>
<dbReference type="AlphaFoldDB" id="L0WGM1"/>
<gene>
    <name evidence="2" type="ORF">A11A3_00180</name>
</gene>
<proteinExistence type="inferred from homology"/>